<organism evidence="10 11">
    <name type="scientific">Peptoniphilus ovalis</name>
    <dbReference type="NCBI Taxonomy" id="2841503"/>
    <lineage>
        <taxon>Bacteria</taxon>
        <taxon>Bacillati</taxon>
        <taxon>Bacillota</taxon>
        <taxon>Tissierellia</taxon>
        <taxon>Tissierellales</taxon>
        <taxon>Peptoniphilaceae</taxon>
        <taxon>Peptoniphilus</taxon>
    </lineage>
</organism>
<dbReference type="NCBIfam" id="TIGR00119">
    <property type="entry name" value="acolac_sm"/>
    <property type="match status" value="1"/>
</dbReference>
<dbReference type="PANTHER" id="PTHR30239:SF0">
    <property type="entry name" value="ACETOLACTATE SYNTHASE SMALL SUBUNIT 1, CHLOROPLASTIC"/>
    <property type="match status" value="1"/>
</dbReference>
<feature type="domain" description="ACT" evidence="9">
    <location>
        <begin position="6"/>
        <end position="80"/>
    </location>
</feature>
<evidence type="ECO:0000256" key="2">
    <source>
        <dbReference type="ARBA" id="ARBA00005025"/>
    </source>
</evidence>
<accession>A0ABS6FLI1</accession>
<dbReference type="InterPro" id="IPR004789">
    <property type="entry name" value="Acetalactate_synth_ssu"/>
</dbReference>
<proteinExistence type="inferred from homology"/>
<protein>
    <recommendedName>
        <fullName evidence="8">Acetolactate synthase small subunit</fullName>
        <shortName evidence="8">AHAS</shortName>
        <shortName evidence="8">ALS</shortName>
        <ecNumber evidence="8">2.2.1.6</ecNumber>
    </recommendedName>
    <alternativeName>
        <fullName evidence="8">Acetohydroxy-acid synthase small subunit</fullName>
    </alternativeName>
</protein>
<dbReference type="Proteomes" id="UP000783742">
    <property type="component" value="Unassembled WGS sequence"/>
</dbReference>
<reference evidence="10 11" key="1">
    <citation type="submission" date="2021-06" db="EMBL/GenBank/DDBJ databases">
        <authorList>
            <person name="Sun Q."/>
            <person name="Li D."/>
        </authorList>
    </citation>
    <scope>NUCLEOTIDE SEQUENCE [LARGE SCALE GENOMIC DNA]</scope>
    <source>
        <strain evidence="10 11">MSJ-1</strain>
    </source>
</reference>
<dbReference type="CDD" id="cd04878">
    <property type="entry name" value="ACT_AHAS"/>
    <property type="match status" value="1"/>
</dbReference>
<name>A0ABS6FLI1_9FIRM</name>
<comment type="catalytic activity">
    <reaction evidence="7 8">
        <text>2 pyruvate + H(+) = (2S)-2-acetolactate + CO2</text>
        <dbReference type="Rhea" id="RHEA:25249"/>
        <dbReference type="ChEBI" id="CHEBI:15361"/>
        <dbReference type="ChEBI" id="CHEBI:15378"/>
        <dbReference type="ChEBI" id="CHEBI:16526"/>
        <dbReference type="ChEBI" id="CHEBI:58476"/>
        <dbReference type="EC" id="2.2.1.6"/>
    </reaction>
</comment>
<dbReference type="Pfam" id="PF22629">
    <property type="entry name" value="ACT_AHAS_ss"/>
    <property type="match status" value="1"/>
</dbReference>
<comment type="pathway">
    <text evidence="2 8">Amino-acid biosynthesis; L-valine biosynthesis; L-valine from pyruvate: step 1/4.</text>
</comment>
<evidence type="ECO:0000256" key="7">
    <source>
        <dbReference type="ARBA" id="ARBA00048670"/>
    </source>
</evidence>
<dbReference type="InterPro" id="IPR002912">
    <property type="entry name" value="ACT_dom"/>
</dbReference>
<dbReference type="EMBL" id="JAHLQO010000006">
    <property type="protein sequence ID" value="MBU5670035.1"/>
    <property type="molecule type" value="Genomic_DNA"/>
</dbReference>
<dbReference type="PROSITE" id="PS51671">
    <property type="entry name" value="ACT"/>
    <property type="match status" value="1"/>
</dbReference>
<sequence>MKDLSTIKILVENNAGILTRISSVFSRRGYNIESINAAVNWNSDRTTIIATISEDEDLVRQVINQIEKLEDVVKLEIMEDNNFISREMLIARLRVSNKDYLELSALTNLYNAHIIDYSSEDLFIELTGEREKLNDFLNIISKYEVVDVSRSGLTGIKRK</sequence>
<dbReference type="RefSeq" id="WP_216549857.1">
    <property type="nucleotide sequence ID" value="NZ_JAHLQO010000006.1"/>
</dbReference>
<comment type="caution">
    <text evidence="10">The sequence shown here is derived from an EMBL/GenBank/DDBJ whole genome shotgun (WGS) entry which is preliminary data.</text>
</comment>
<evidence type="ECO:0000256" key="4">
    <source>
        <dbReference type="ARBA" id="ARBA00011744"/>
    </source>
</evidence>
<keyword evidence="6 8" id="KW-0100">Branched-chain amino acid biosynthesis</keyword>
<keyword evidence="8 10" id="KW-0808">Transferase</keyword>
<gene>
    <name evidence="10" type="primary">ilvN</name>
    <name evidence="10" type="ORF">KQI68_09350</name>
</gene>
<dbReference type="InterPro" id="IPR054480">
    <property type="entry name" value="AHAS_small-like_ACT"/>
</dbReference>
<evidence type="ECO:0000313" key="11">
    <source>
        <dbReference type="Proteomes" id="UP000783742"/>
    </source>
</evidence>
<evidence type="ECO:0000256" key="5">
    <source>
        <dbReference type="ARBA" id="ARBA00022605"/>
    </source>
</evidence>
<dbReference type="GO" id="GO:0003984">
    <property type="term" value="F:acetolactate synthase activity"/>
    <property type="evidence" value="ECO:0007669"/>
    <property type="project" value="UniProtKB-EC"/>
</dbReference>
<evidence type="ECO:0000256" key="1">
    <source>
        <dbReference type="ARBA" id="ARBA00004974"/>
    </source>
</evidence>
<dbReference type="Pfam" id="PF10369">
    <property type="entry name" value="ALS_ss_C"/>
    <property type="match status" value="1"/>
</dbReference>
<comment type="subunit">
    <text evidence="4 8">Dimer of large and small chains.</text>
</comment>
<comment type="pathway">
    <text evidence="1 8">Amino-acid biosynthesis; L-isoleucine biosynthesis; L-isoleucine from 2-oxobutanoate: step 1/4.</text>
</comment>
<evidence type="ECO:0000256" key="6">
    <source>
        <dbReference type="ARBA" id="ARBA00023304"/>
    </source>
</evidence>
<dbReference type="NCBIfam" id="NF008864">
    <property type="entry name" value="PRK11895.1"/>
    <property type="match status" value="1"/>
</dbReference>
<dbReference type="EC" id="2.2.1.6" evidence="8"/>
<dbReference type="PANTHER" id="PTHR30239">
    <property type="entry name" value="ACETOLACTATE SYNTHASE SMALL SUBUNIT"/>
    <property type="match status" value="1"/>
</dbReference>
<keyword evidence="11" id="KW-1185">Reference proteome</keyword>
<evidence type="ECO:0000256" key="8">
    <source>
        <dbReference type="RuleBase" id="RU368092"/>
    </source>
</evidence>
<comment type="similarity">
    <text evidence="3 8">Belongs to the acetolactate synthase small subunit family.</text>
</comment>
<keyword evidence="5 8" id="KW-0028">Amino-acid biosynthesis</keyword>
<comment type="function">
    <text evidence="8">Catalyzes the conversion of 2 pyruvate molecules into acetolactate in the first common step of the biosynthetic pathway of the branched-amino acids such as leucine, isoleucine, and valine.</text>
</comment>
<dbReference type="InterPro" id="IPR039557">
    <property type="entry name" value="AHAS_ACT"/>
</dbReference>
<dbReference type="InterPro" id="IPR019455">
    <property type="entry name" value="Acetolactate_synth_ssu_C"/>
</dbReference>
<evidence type="ECO:0000313" key="10">
    <source>
        <dbReference type="EMBL" id="MBU5670035.1"/>
    </source>
</evidence>
<evidence type="ECO:0000259" key="9">
    <source>
        <dbReference type="PROSITE" id="PS51671"/>
    </source>
</evidence>
<evidence type="ECO:0000256" key="3">
    <source>
        <dbReference type="ARBA" id="ARBA00006341"/>
    </source>
</evidence>